<evidence type="ECO:0000256" key="6">
    <source>
        <dbReference type="ARBA" id="ARBA00022989"/>
    </source>
</evidence>
<keyword evidence="5 8" id="KW-0812">Transmembrane</keyword>
<gene>
    <name evidence="10" type="ORF">NF865_02435</name>
</gene>
<evidence type="ECO:0000256" key="1">
    <source>
        <dbReference type="ARBA" id="ARBA00004651"/>
    </source>
</evidence>
<sequence length="645" mass="73592">MDSIKYYRALRDLSLTPLIFADRYYPPFPQLLAIPGYVIFGESPEVGIFTVNLIAVGLISYSIYKLSKILDIKKSGFLAVLVLLTSPIVLDQSIVFMVDLTLTAMVTVAWYFLLRAEEFKSRKYSILAGITAGLGLLCKWTFPFFIAVPVLYGLIKGFKNNCVHKETLKCEILSNFALFVLVAFVISAWWYLPNLKVLIPALLYNSRVSGALEGDPEVFSFQSILYYLWVFVNYYLGLLGFVVFTIVLFYVCKERRQNTLTNLLLFQLIFSYVLFTLTRNKAPRFLMPIIPLLAMLVSYGTESLVRQNKKVLSISITVILGISGVFNVLTFLGALQPTSITQSSLIAINGGKLYFTGVYESRAFGHSEWGAYLKTTEKDWKIDDILSAIGCPQTQKKLYVLANNPWITWPLRYMALLRGCNIEVIEPIEENYLLSIASDYVLYTEGGFLAEPWAINYTLKARELFIHYNNSSGHFIGINRFQFPDSEGILYKRSSNYTLLLSNLSTDITKKRCSISKPIFAQKIELIGLCIYQTMHDKHVLLIEYYWRTNSPIERDYEIFVHFTDEKGNIIFQQDHQPCGGKCPTSSWKPGEIIHEAYIVKIPAQGTYQIRIGFWYPDTGEKLPVDEAHNDGYNRAIIETCEFPL</sequence>
<dbReference type="InterPro" id="IPR038731">
    <property type="entry name" value="RgtA/B/C-like"/>
</dbReference>
<evidence type="ECO:0000256" key="2">
    <source>
        <dbReference type="ARBA" id="ARBA00022475"/>
    </source>
</evidence>
<dbReference type="GO" id="GO:0016763">
    <property type="term" value="F:pentosyltransferase activity"/>
    <property type="evidence" value="ECO:0007669"/>
    <property type="project" value="TreeGrafter"/>
</dbReference>
<comment type="subcellular location">
    <subcellularLocation>
        <location evidence="1">Cell membrane</location>
        <topology evidence="1">Multi-pass membrane protein</topology>
    </subcellularLocation>
</comment>
<feature type="transmembrane region" description="Helical" evidence="8">
    <location>
        <begin position="76"/>
        <end position="106"/>
    </location>
</feature>
<keyword evidence="7 8" id="KW-0472">Membrane</keyword>
<reference evidence="10" key="1">
    <citation type="journal article" date="1998" name="Int. J. Syst. Bacteriol. 48 Pt">
        <title>Thermococcus guaymasensis sp. nov. and Thermococcus aggregans sp. nov., two novel thermophilic archaea isolated from the Guaymas Basin hydrothermal vent site.</title>
        <authorList>
            <person name="Canganella F."/>
            <person name="Jones W.J."/>
            <person name="Gambacorta A."/>
            <person name="Antranikian G."/>
        </authorList>
    </citation>
    <scope>NUCLEOTIDE SEQUENCE</scope>
    <source>
        <strain evidence="10">TY</strain>
    </source>
</reference>
<feature type="transmembrane region" description="Helical" evidence="8">
    <location>
        <begin position="285"/>
        <end position="305"/>
    </location>
</feature>
<dbReference type="PANTHER" id="PTHR33908">
    <property type="entry name" value="MANNOSYLTRANSFERASE YKCB-RELATED"/>
    <property type="match status" value="1"/>
</dbReference>
<reference evidence="10" key="2">
    <citation type="submission" date="2022-06" db="EMBL/GenBank/DDBJ databases">
        <authorList>
            <person name="Park Y.-J."/>
        </authorList>
    </citation>
    <scope>NUCLEOTIDE SEQUENCE</scope>
    <source>
        <strain evidence="10">TY</strain>
    </source>
</reference>
<evidence type="ECO:0000256" key="8">
    <source>
        <dbReference type="SAM" id="Phobius"/>
    </source>
</evidence>
<keyword evidence="6 8" id="KW-1133">Transmembrane helix</keyword>
<dbReference type="PANTHER" id="PTHR33908:SF11">
    <property type="entry name" value="MEMBRANE PROTEIN"/>
    <property type="match status" value="1"/>
</dbReference>
<keyword evidence="2" id="KW-1003">Cell membrane</keyword>
<dbReference type="GO" id="GO:0008610">
    <property type="term" value="P:lipid biosynthetic process"/>
    <property type="evidence" value="ECO:0007669"/>
    <property type="project" value="UniProtKB-ARBA"/>
</dbReference>
<name>A0A9E7N0Z7_THEAG</name>
<dbReference type="KEGG" id="tagg:NF865_02435"/>
<feature type="transmembrane region" description="Helical" evidence="8">
    <location>
        <begin position="263"/>
        <end position="279"/>
    </location>
</feature>
<evidence type="ECO:0000313" key="11">
    <source>
        <dbReference type="Proteomes" id="UP001055732"/>
    </source>
</evidence>
<dbReference type="GO" id="GO:0005886">
    <property type="term" value="C:plasma membrane"/>
    <property type="evidence" value="ECO:0007669"/>
    <property type="project" value="UniProtKB-SubCell"/>
</dbReference>
<feature type="transmembrane region" description="Helical" evidence="8">
    <location>
        <begin position="46"/>
        <end position="64"/>
    </location>
</feature>
<evidence type="ECO:0000256" key="4">
    <source>
        <dbReference type="ARBA" id="ARBA00022679"/>
    </source>
</evidence>
<evidence type="ECO:0000313" key="10">
    <source>
        <dbReference type="EMBL" id="USS41781.1"/>
    </source>
</evidence>
<evidence type="ECO:0000256" key="3">
    <source>
        <dbReference type="ARBA" id="ARBA00022676"/>
    </source>
</evidence>
<dbReference type="AlphaFoldDB" id="A0A9E7N0Z7"/>
<keyword evidence="11" id="KW-1185">Reference proteome</keyword>
<dbReference type="EC" id="2.4.-.-" evidence="10"/>
<dbReference type="EMBL" id="CP099582">
    <property type="protein sequence ID" value="USS41781.1"/>
    <property type="molecule type" value="Genomic_DNA"/>
</dbReference>
<feature type="transmembrane region" description="Helical" evidence="8">
    <location>
        <begin position="312"/>
        <end position="335"/>
    </location>
</feature>
<protein>
    <submittedName>
        <fullName evidence="10">Glycosyltransferase family 39 protein</fullName>
        <ecNumber evidence="10">2.4.-.-</ecNumber>
    </submittedName>
</protein>
<keyword evidence="3 10" id="KW-0328">Glycosyltransferase</keyword>
<dbReference type="InterPro" id="IPR050297">
    <property type="entry name" value="LipidA_mod_glycosyltrf_83"/>
</dbReference>
<evidence type="ECO:0000256" key="7">
    <source>
        <dbReference type="ARBA" id="ARBA00023136"/>
    </source>
</evidence>
<proteinExistence type="predicted"/>
<feature type="domain" description="Glycosyltransferase RgtA/B/C/D-like" evidence="9">
    <location>
        <begin position="26"/>
        <end position="185"/>
    </location>
</feature>
<dbReference type="Pfam" id="PF13231">
    <property type="entry name" value="PMT_2"/>
    <property type="match status" value="1"/>
</dbReference>
<evidence type="ECO:0000256" key="5">
    <source>
        <dbReference type="ARBA" id="ARBA00022692"/>
    </source>
</evidence>
<accession>A0A9E7N0Z7</accession>
<feature type="transmembrane region" description="Helical" evidence="8">
    <location>
        <begin position="172"/>
        <end position="192"/>
    </location>
</feature>
<feature type="transmembrane region" description="Helical" evidence="8">
    <location>
        <begin position="126"/>
        <end position="152"/>
    </location>
</feature>
<dbReference type="RefSeq" id="WP_253305716.1">
    <property type="nucleotide sequence ID" value="NZ_CP099582.1"/>
</dbReference>
<feature type="transmembrane region" description="Helical" evidence="8">
    <location>
        <begin position="226"/>
        <end position="251"/>
    </location>
</feature>
<dbReference type="Proteomes" id="UP001055732">
    <property type="component" value="Chromosome"/>
</dbReference>
<keyword evidence="4 10" id="KW-0808">Transferase</keyword>
<evidence type="ECO:0000259" key="9">
    <source>
        <dbReference type="Pfam" id="PF13231"/>
    </source>
</evidence>
<organism evidence="10 11">
    <name type="scientific">Thermococcus aggregans</name>
    <dbReference type="NCBI Taxonomy" id="110163"/>
    <lineage>
        <taxon>Archaea</taxon>
        <taxon>Methanobacteriati</taxon>
        <taxon>Methanobacteriota</taxon>
        <taxon>Thermococci</taxon>
        <taxon>Thermococcales</taxon>
        <taxon>Thermococcaceae</taxon>
        <taxon>Thermococcus</taxon>
    </lineage>
</organism>